<accession>A0A2I7K5R1</accession>
<keyword evidence="2" id="KW-0812">Transmembrane</keyword>
<protein>
    <submittedName>
        <fullName evidence="3">Uncharacterized protein</fullName>
    </submittedName>
</protein>
<proteinExistence type="predicted"/>
<feature type="transmembrane region" description="Helical" evidence="2">
    <location>
        <begin position="88"/>
        <end position="110"/>
    </location>
</feature>
<keyword evidence="2" id="KW-0472">Membrane</keyword>
<evidence type="ECO:0000313" key="4">
    <source>
        <dbReference type="Proteomes" id="UP000236447"/>
    </source>
</evidence>
<dbReference type="EMBL" id="CP010725">
    <property type="protein sequence ID" value="AUQ97915.1"/>
    <property type="molecule type" value="Genomic_DNA"/>
</dbReference>
<dbReference type="RefSeq" id="WP_102883015.1">
    <property type="nucleotide sequence ID" value="NZ_CP010725.1"/>
</dbReference>
<name>A0A2I7K5R1_9RHOB</name>
<gene>
    <name evidence="3" type="ORF">PhaeoP88_00518</name>
</gene>
<organism evidence="3 4">
    <name type="scientific">Phaeobacter inhibens</name>
    <dbReference type="NCBI Taxonomy" id="221822"/>
    <lineage>
        <taxon>Bacteria</taxon>
        <taxon>Pseudomonadati</taxon>
        <taxon>Pseudomonadota</taxon>
        <taxon>Alphaproteobacteria</taxon>
        <taxon>Rhodobacterales</taxon>
        <taxon>Roseobacteraceae</taxon>
        <taxon>Phaeobacter</taxon>
    </lineage>
</organism>
<dbReference type="AlphaFoldDB" id="A0A2I7K5R1"/>
<sequence length="231" mass="26310">MGAHYLGDFSEDAFQHRRFNPITGEVYDFERPRVIRKVKQFRRKTFLRLLPTSILCAFIIFAVTGFTARGLSLETGRALLASPHLLTLILYSLITAQLLVSLSYCGFMAWHEKRVRRAKFKGHFVMFREDVVEATLNQISAEQLEDCIDDGLSDHFPRENTPNKGGRPSTKRKRMAKAYNSLFQNGHGDTSQLVVLQKVNQLAGTNGSVYTLKRAIEEVEAARERSKTIEK</sequence>
<reference evidence="3 4" key="2">
    <citation type="journal article" date="2017" name="Genome Biol. Evol.">
        <title>Trajectories and Drivers of Genome Evolution in Surface-Associated Marine Phaeobacter.</title>
        <authorList>
            <person name="Freese H.M."/>
            <person name="Sikorski J."/>
            <person name="Bunk B."/>
            <person name="Scheuner C."/>
            <person name="Meier-Kolthoff J.P."/>
            <person name="Sproer C."/>
            <person name="Gram L."/>
            <person name="Overmann J."/>
        </authorList>
    </citation>
    <scope>NUCLEOTIDE SEQUENCE [LARGE SCALE GENOMIC DNA]</scope>
    <source>
        <strain evidence="3 4">P88</strain>
    </source>
</reference>
<evidence type="ECO:0000256" key="2">
    <source>
        <dbReference type="SAM" id="Phobius"/>
    </source>
</evidence>
<dbReference type="Proteomes" id="UP000236447">
    <property type="component" value="Chromosome"/>
</dbReference>
<reference evidence="3 4" key="1">
    <citation type="journal article" date="2017" name="Front. Microbiol.">
        <title>Phaeobacter piscinae sp. nov., a species of the Roseobacter group and potential aquaculture probiont.</title>
        <authorList>
            <person name="Sonnenschein E.C."/>
            <person name="Phippen C.B.W."/>
            <person name="Nielsen K.F."/>
            <person name="Mateiu R.V."/>
            <person name="Melchiorsen J."/>
            <person name="Gram L."/>
            <person name="Overmann J."/>
            <person name="Freese H.M."/>
        </authorList>
    </citation>
    <scope>NUCLEOTIDE SEQUENCE [LARGE SCALE GENOMIC DNA]</scope>
    <source>
        <strain evidence="3 4">P88</strain>
    </source>
</reference>
<evidence type="ECO:0000313" key="3">
    <source>
        <dbReference type="EMBL" id="AUQ97915.1"/>
    </source>
</evidence>
<feature type="transmembrane region" description="Helical" evidence="2">
    <location>
        <begin position="46"/>
        <end position="68"/>
    </location>
</feature>
<keyword evidence="2" id="KW-1133">Transmembrane helix</keyword>
<evidence type="ECO:0000256" key="1">
    <source>
        <dbReference type="SAM" id="MobiDB-lite"/>
    </source>
</evidence>
<feature type="region of interest" description="Disordered" evidence="1">
    <location>
        <begin position="153"/>
        <end position="174"/>
    </location>
</feature>